<protein>
    <recommendedName>
        <fullName evidence="4">Alpha-amylase</fullName>
    </recommendedName>
</protein>
<evidence type="ECO:0000313" key="2">
    <source>
        <dbReference type="EMBL" id="OQJ62159.1"/>
    </source>
</evidence>
<dbReference type="Gene3D" id="2.60.40.2700">
    <property type="match status" value="4"/>
</dbReference>
<reference evidence="2" key="1">
    <citation type="submission" date="2017-08" db="EMBL/GenBank/DDBJ databases">
        <title>Genomes of multiple Clavibacter strains from different subspecies.</title>
        <authorList>
            <person name="Yuan X.-K."/>
            <person name="Li X.-S."/>
            <person name="Nie J."/>
            <person name="De Boer S.H."/>
        </authorList>
    </citation>
    <scope>NUCLEOTIDE SEQUENCE [LARGE SCALE GENOMIC DNA]</scope>
    <source>
        <strain evidence="2">ATCC 33566</strain>
    </source>
</reference>
<dbReference type="Proteomes" id="UP000215316">
    <property type="component" value="Unassembled WGS sequence"/>
</dbReference>
<dbReference type="Pfam" id="PF13620">
    <property type="entry name" value="CarboxypepD_reg"/>
    <property type="match status" value="2"/>
</dbReference>
<feature type="signal peptide" evidence="1">
    <location>
        <begin position="1"/>
        <end position="23"/>
    </location>
</feature>
<dbReference type="AlphaFoldDB" id="A0A225C6G2"/>
<sequence>MAAARRRGLVGLLALALVVSSQAGLATGASATDARVAPAAASAAAPAAPAAPAAAARAAAKVAAFTTAPLPVITGTARVGSALSVATGAWSPQPDTLTLVWKRNGVAIAGATGSAYTLVAADLGRRITVTATAVKAGYASLAKTSAATATVLAAPAPTAFAVAPKPTIVGTPTVGTPLTAAPGAWSPAPTAFAYRWLVNGVAVAGETGATFAPRAVDARKRVTVTVTATRDGYATTARTSVASAVVLAAPVVVPGKFTSIPAPTISGTAQVGATLTAAPGAWAPAPAAFAYRWWANGVAISGETSAAYTVRAADLRKRITVTVTGSLPGYTTAAKTSVATAAVVAAPVAKPFAVAPVPTIAGAPVVGGALTATPGTWSPAATFAYRWDAGTTPIPGATGPTYAPVAGDVGQALRVTVTATAAGYVTTSRTIAATAVVVAADAPPEEVPAAQVTGGVRLDVPDPGAPAPTGSVELVDPDRREVVAASDLVDGAFAFPEVDPGEYTLRALVEVDGETVEQYLGPTRDRLAARTFAVQQGAAVEVDMVVVRPTTVGGTVTASDGSPVAGARVSLVAATDADFAGGSATTDAAGRYTVRDVDPGGYRVRVAAPTPNPAGLLGEWYGGTADEASGAIVTVSATDRRVVGIDAVLDAGARLRGVVRDAAGNGIADATVHLVPTDDAVDGVEPVTGREATTDASGAFEITGILPGDHQAFVAIDRESAPLYVSRWVGGTGTRATATVFRAVAGAALPSPVIVLAVSPSVTARVTGLAAAGWDADLALVTLSQGGIVRHAAYARDGDAAFLEDVAPGVYRVDVTYSRGAARDTRAWTGGVRADRSEVVVGAGESVAITIAAPARVIAGAAAAR</sequence>
<feature type="chain" id="PRO_5039120292" description="Alpha-amylase" evidence="1">
    <location>
        <begin position="24"/>
        <end position="865"/>
    </location>
</feature>
<gene>
    <name evidence="2" type="ORF">B5P24_03570</name>
</gene>
<dbReference type="RefSeq" id="WP_094126545.1">
    <property type="nucleotide sequence ID" value="NZ_CP040788.1"/>
</dbReference>
<name>A0A225C6G2_9MICO</name>
<organism evidence="2 3">
    <name type="scientific">Clavibacter tessellarius</name>
    <dbReference type="NCBI Taxonomy" id="31965"/>
    <lineage>
        <taxon>Bacteria</taxon>
        <taxon>Bacillati</taxon>
        <taxon>Actinomycetota</taxon>
        <taxon>Actinomycetes</taxon>
        <taxon>Micrococcales</taxon>
        <taxon>Microbacteriaceae</taxon>
        <taxon>Clavibacter</taxon>
    </lineage>
</organism>
<comment type="caution">
    <text evidence="2">The sequence shown here is derived from an EMBL/GenBank/DDBJ whole genome shotgun (WGS) entry which is preliminary data.</text>
</comment>
<evidence type="ECO:0000256" key="1">
    <source>
        <dbReference type="SAM" id="SignalP"/>
    </source>
</evidence>
<dbReference type="InterPro" id="IPR008969">
    <property type="entry name" value="CarboxyPept-like_regulatory"/>
</dbReference>
<dbReference type="SUPFAM" id="SSF49464">
    <property type="entry name" value="Carboxypeptidase regulatory domain-like"/>
    <property type="match status" value="2"/>
</dbReference>
<evidence type="ECO:0008006" key="4">
    <source>
        <dbReference type="Google" id="ProtNLM"/>
    </source>
</evidence>
<keyword evidence="3" id="KW-1185">Reference proteome</keyword>
<dbReference type="OrthoDB" id="614750at2"/>
<dbReference type="Gene3D" id="2.60.40.1120">
    <property type="entry name" value="Carboxypeptidase-like, regulatory domain"/>
    <property type="match status" value="2"/>
</dbReference>
<proteinExistence type="predicted"/>
<dbReference type="EMBL" id="MZMQ01000001">
    <property type="protein sequence ID" value="OQJ62159.1"/>
    <property type="molecule type" value="Genomic_DNA"/>
</dbReference>
<accession>A0A225C6G2</accession>
<evidence type="ECO:0000313" key="3">
    <source>
        <dbReference type="Proteomes" id="UP000215316"/>
    </source>
</evidence>
<keyword evidence="1" id="KW-0732">Signal</keyword>